<evidence type="ECO:0000313" key="6">
    <source>
        <dbReference type="EMBL" id="UYD72112.1"/>
    </source>
</evidence>
<dbReference type="InterPro" id="IPR035421">
    <property type="entry name" value="Terminase_6C"/>
</dbReference>
<dbReference type="NCBIfam" id="TIGR01630">
    <property type="entry name" value="psiM2_ORF9"/>
    <property type="match status" value="1"/>
</dbReference>
<keyword evidence="1" id="KW-1188">Viral release from host cell</keyword>
<evidence type="ECO:0000256" key="4">
    <source>
        <dbReference type="ARBA" id="ARBA00023219"/>
    </source>
</evidence>
<dbReference type="EMBL" id="OP056089">
    <property type="protein sequence ID" value="UYD72112.1"/>
    <property type="molecule type" value="Genomic_DNA"/>
</dbReference>
<organism evidence="6 7">
    <name type="scientific">Vibrio phage vB_VpaM_VPs20</name>
    <dbReference type="NCBI Taxonomy" id="2978980"/>
    <lineage>
        <taxon>Viruses</taxon>
        <taxon>Duplodnaviria</taxon>
        <taxon>Heunggongvirae</taxon>
        <taxon>Uroviricota</taxon>
        <taxon>Caudoviricetes</taxon>
        <taxon>Chaseviridae</taxon>
        <taxon>Nefertitivirinae</taxon>
        <taxon>Liaoningvirus</taxon>
        <taxon>Liaoningvirus VPs20</taxon>
    </lineage>
</organism>
<proteinExistence type="predicted"/>
<dbReference type="Pfam" id="PF17289">
    <property type="entry name" value="Terminase_6C"/>
    <property type="match status" value="1"/>
</dbReference>
<dbReference type="GO" id="GO:0005524">
    <property type="term" value="F:ATP binding"/>
    <property type="evidence" value="ECO:0007669"/>
    <property type="project" value="UniProtKB-KW"/>
</dbReference>
<dbReference type="KEGG" id="vg:80832267"/>
<dbReference type="Gene3D" id="3.30.420.240">
    <property type="match status" value="1"/>
</dbReference>
<evidence type="ECO:0000259" key="5">
    <source>
        <dbReference type="Pfam" id="PF17289"/>
    </source>
</evidence>
<sequence>MKAEPIDQQFDNFLVGIMMQFYGDLLKVSRARGVMMPLPELRKYLVKNPYVRDKYYDQLSEEMAGQGVADNAVLKSLVNAQLAAYAEGDHKNNKMYSEEIKKTITEGSQSRSVEAAVAEAIHGDDDVISMVDDIIKFPLLVDISKITTEDANRVREILLNREDGFEIFSKWCFQIQMGFAFQEQDFHKVIFEFCQKVVNGEIDRGIVCIPPRHSKTQILSIFLPLYSFCHNPTSHNIITSYADDVVAESSGYIRQIMTDELFQKIFPAVRIDPSKRSLERWGTTKAGVMHAVPTGGKMTGKGAGSLSAIYSGCFVVDDAIKPKDAYSNTVRAEINDRFDNTFMSRLANDGVIQDEEGNEVGCPRTPMIIIMQRVHDEDLVGYILRGGSSDKYVYLNIPGIVTPECGTERWYNTLIQKQAYTHAIPYLYDLKRGEGESALWPSRKSLESLQNMREATPYTFNSQYLGDPTAKGIGLISDEWWTEYDVHNFDKGIIRKTFMTADTASTSKDYSDYSVICYWGICRSNELYLLDVELGKWETPELKKIIEAFWKEKTTLDLRYPQMLPTALYMEDKSSGQFLNQQFTRDGNVRVLPIPRDKSSNDKVARFLNTVPYWSQGRIKMPSEHKHLAHCQREVLNMTGEGSGTGHDDFTDNVSDAVVVAFSSPSANYDAWV</sequence>
<accession>A0A9X9JQ68</accession>
<keyword evidence="4" id="KW-0231">Viral genome packaging</keyword>
<evidence type="ECO:0000256" key="3">
    <source>
        <dbReference type="ARBA" id="ARBA00022840"/>
    </source>
</evidence>
<keyword evidence="2" id="KW-0547">Nucleotide-binding</keyword>
<protein>
    <submittedName>
        <fullName evidence="6">Terminase large subunit</fullName>
    </submittedName>
</protein>
<dbReference type="RefSeq" id="YP_010845117.1">
    <property type="nucleotide sequence ID" value="NC_079185.1"/>
</dbReference>
<feature type="domain" description="Terminase large subunit gp17-like C-terminal" evidence="5">
    <location>
        <begin position="500"/>
        <end position="658"/>
    </location>
</feature>
<keyword evidence="3" id="KW-0067">ATP-binding</keyword>
<evidence type="ECO:0000256" key="1">
    <source>
        <dbReference type="ARBA" id="ARBA00022612"/>
    </source>
</evidence>
<evidence type="ECO:0000256" key="2">
    <source>
        <dbReference type="ARBA" id="ARBA00022741"/>
    </source>
</evidence>
<keyword evidence="7" id="KW-1185">Reference proteome</keyword>
<name>A0A9X9JQ68_9CAUD</name>
<dbReference type="Proteomes" id="UP001163333">
    <property type="component" value="Segment"/>
</dbReference>
<dbReference type="GeneID" id="80832267"/>
<reference evidence="6" key="1">
    <citation type="submission" date="2022-07" db="EMBL/GenBank/DDBJ databases">
        <authorList>
            <person name="Liu S."/>
        </authorList>
    </citation>
    <scope>NUCLEOTIDE SEQUENCE</scope>
</reference>
<dbReference type="InterPro" id="IPR006517">
    <property type="entry name" value="Phage_terminase_lsu-like_C"/>
</dbReference>
<evidence type="ECO:0000313" key="7">
    <source>
        <dbReference type="Proteomes" id="UP001163333"/>
    </source>
</evidence>